<dbReference type="Proteomes" id="UP001607157">
    <property type="component" value="Unassembled WGS sequence"/>
</dbReference>
<feature type="compositionally biased region" description="Pro residues" evidence="1">
    <location>
        <begin position="222"/>
        <end position="231"/>
    </location>
</feature>
<accession>A0ABW7I599</accession>
<name>A0ABW7I599_9RHOB</name>
<keyword evidence="2" id="KW-0812">Transmembrane</keyword>
<sequence length="231" mass="23841">MTAPQTDLETSIQLALEAATAANDSAEDAQRAVSDMAAAAERLDRFGARMRPIMLGILAGAVLSVGVGGLIYLRTLGEMRATAATQLEALTMFAGSIKDLEAQLDALGDLDARLTEIETAQIEASAALSAALEEGIAKLSDAEAGGATPQLLRSIAETAQGEAQQTRDAFAAGLSDLQLAMTKMLAERAETAAAGPAPAPRATPRPAARPAAVRPARKPAPKPEPNPFKFP</sequence>
<proteinExistence type="predicted"/>
<keyword evidence="4" id="KW-1185">Reference proteome</keyword>
<protein>
    <submittedName>
        <fullName evidence="3">Uncharacterized protein</fullName>
    </submittedName>
</protein>
<dbReference type="EMBL" id="JBIHMM010000001">
    <property type="protein sequence ID" value="MFH0253331.1"/>
    <property type="molecule type" value="Genomic_DNA"/>
</dbReference>
<feature type="compositionally biased region" description="Low complexity" evidence="1">
    <location>
        <begin position="204"/>
        <end position="214"/>
    </location>
</feature>
<evidence type="ECO:0000256" key="2">
    <source>
        <dbReference type="SAM" id="Phobius"/>
    </source>
</evidence>
<organism evidence="3 4">
    <name type="scientific">Roseovarius aquimarinus</name>
    <dbReference type="NCBI Taxonomy" id="1229156"/>
    <lineage>
        <taxon>Bacteria</taxon>
        <taxon>Pseudomonadati</taxon>
        <taxon>Pseudomonadota</taxon>
        <taxon>Alphaproteobacteria</taxon>
        <taxon>Rhodobacterales</taxon>
        <taxon>Roseobacteraceae</taxon>
        <taxon>Roseovarius</taxon>
    </lineage>
</organism>
<reference evidence="3 4" key="1">
    <citation type="submission" date="2024-10" db="EMBL/GenBank/DDBJ databases">
        <authorList>
            <person name="Yang X.-N."/>
        </authorList>
    </citation>
    <scope>NUCLEOTIDE SEQUENCE [LARGE SCALE GENOMIC DNA]</scope>
    <source>
        <strain evidence="3 4">CAU 1059</strain>
    </source>
</reference>
<evidence type="ECO:0000313" key="3">
    <source>
        <dbReference type="EMBL" id="MFH0253331.1"/>
    </source>
</evidence>
<keyword evidence="2" id="KW-0472">Membrane</keyword>
<comment type="caution">
    <text evidence="3">The sequence shown here is derived from an EMBL/GenBank/DDBJ whole genome shotgun (WGS) entry which is preliminary data.</text>
</comment>
<evidence type="ECO:0000256" key="1">
    <source>
        <dbReference type="SAM" id="MobiDB-lite"/>
    </source>
</evidence>
<dbReference type="RefSeq" id="WP_394624023.1">
    <property type="nucleotide sequence ID" value="NZ_JBIHMM010000001.1"/>
</dbReference>
<keyword evidence="2" id="KW-1133">Transmembrane helix</keyword>
<gene>
    <name evidence="3" type="ORF">ACGRVM_05480</name>
</gene>
<evidence type="ECO:0000313" key="4">
    <source>
        <dbReference type="Proteomes" id="UP001607157"/>
    </source>
</evidence>
<feature type="region of interest" description="Disordered" evidence="1">
    <location>
        <begin position="188"/>
        <end position="231"/>
    </location>
</feature>
<feature type="transmembrane region" description="Helical" evidence="2">
    <location>
        <begin position="53"/>
        <end position="73"/>
    </location>
</feature>